<dbReference type="InterPro" id="IPR028994">
    <property type="entry name" value="Integrin_alpha_N"/>
</dbReference>
<dbReference type="InterPro" id="IPR013517">
    <property type="entry name" value="FG-GAP"/>
</dbReference>
<accession>A0A5C6CSF0</accession>
<sequence>MAYEVEGPIWAAHIIDTSSDGADGVKLCDVNGDGLPDVVTGWEEGGLTRICFHPGKETVREPWPSVTVGTTPNVEDAVAVDLDEDGTLDVVSCCEGKQRKMFVHWGPQDSMQRLNPREWKQAMLPASEDRMQWMFAWGMQVDGKHGIDIIAGGKNENAQLGWFEAPPSPRNLEGFQWHVISPVGWLMSLWQRDMNQDGHTDLVISDRYGELRACRWLQNPGPGLPQQQPWQNHFMGGRDKEVLSMCLVDLDRDGLEDAIVAEVAPRLLYLRRLEATGDRWESYEIHVRGNVGDSRAVAVGDINSDGRQDLALTTANSSGKHAVVWLEYEDSPLKDQWRTHAISGNDAGEKYDRLELLDLDFDGDLDLLTCEERQGGHGLGVVWYENPHKSGNTYK</sequence>
<dbReference type="RefSeq" id="WP_197530641.1">
    <property type="nucleotide sequence ID" value="NZ_SJPS01000003.1"/>
</dbReference>
<keyword evidence="1" id="KW-0732">Signal</keyword>
<dbReference type="PANTHER" id="PTHR44103">
    <property type="entry name" value="PROPROTEIN CONVERTASE P"/>
    <property type="match status" value="1"/>
</dbReference>
<dbReference type="Proteomes" id="UP000318437">
    <property type="component" value="Unassembled WGS sequence"/>
</dbReference>
<dbReference type="PANTHER" id="PTHR44103:SF1">
    <property type="entry name" value="PROPROTEIN CONVERTASE P"/>
    <property type="match status" value="1"/>
</dbReference>
<dbReference type="AlphaFoldDB" id="A0A5C6CSF0"/>
<dbReference type="SUPFAM" id="SSF69318">
    <property type="entry name" value="Integrin alpha N-terminal domain"/>
    <property type="match status" value="1"/>
</dbReference>
<evidence type="ECO:0000313" key="2">
    <source>
        <dbReference type="EMBL" id="TWU27873.1"/>
    </source>
</evidence>
<comment type="caution">
    <text evidence="2">The sequence shown here is derived from an EMBL/GenBank/DDBJ whole genome shotgun (WGS) entry which is preliminary data.</text>
</comment>
<dbReference type="EMBL" id="SJPS01000003">
    <property type="protein sequence ID" value="TWU27873.1"/>
    <property type="molecule type" value="Genomic_DNA"/>
</dbReference>
<organism evidence="2 3">
    <name type="scientific">Bythopirellula polymerisocia</name>
    <dbReference type="NCBI Taxonomy" id="2528003"/>
    <lineage>
        <taxon>Bacteria</taxon>
        <taxon>Pseudomonadati</taxon>
        <taxon>Planctomycetota</taxon>
        <taxon>Planctomycetia</taxon>
        <taxon>Pirellulales</taxon>
        <taxon>Lacipirellulaceae</taxon>
        <taxon>Bythopirellula</taxon>
    </lineage>
</organism>
<dbReference type="Pfam" id="PF13517">
    <property type="entry name" value="FG-GAP_3"/>
    <property type="match status" value="2"/>
</dbReference>
<keyword evidence="3" id="KW-1185">Reference proteome</keyword>
<protein>
    <submittedName>
        <fullName evidence="2">FG-GAP repeat protein</fullName>
    </submittedName>
</protein>
<gene>
    <name evidence="2" type="ORF">Pla144_26500</name>
</gene>
<name>A0A5C6CSF0_9BACT</name>
<evidence type="ECO:0000313" key="3">
    <source>
        <dbReference type="Proteomes" id="UP000318437"/>
    </source>
</evidence>
<evidence type="ECO:0000256" key="1">
    <source>
        <dbReference type="ARBA" id="ARBA00022729"/>
    </source>
</evidence>
<dbReference type="Gene3D" id="2.130.10.130">
    <property type="entry name" value="Integrin alpha, N-terminal"/>
    <property type="match status" value="2"/>
</dbReference>
<reference evidence="2 3" key="1">
    <citation type="submission" date="2019-02" db="EMBL/GenBank/DDBJ databases">
        <title>Deep-cultivation of Planctomycetes and their phenomic and genomic characterization uncovers novel biology.</title>
        <authorList>
            <person name="Wiegand S."/>
            <person name="Jogler M."/>
            <person name="Boedeker C."/>
            <person name="Pinto D."/>
            <person name="Vollmers J."/>
            <person name="Rivas-Marin E."/>
            <person name="Kohn T."/>
            <person name="Peeters S.H."/>
            <person name="Heuer A."/>
            <person name="Rast P."/>
            <person name="Oberbeckmann S."/>
            <person name="Bunk B."/>
            <person name="Jeske O."/>
            <person name="Meyerdierks A."/>
            <person name="Storesund J.E."/>
            <person name="Kallscheuer N."/>
            <person name="Luecker S."/>
            <person name="Lage O.M."/>
            <person name="Pohl T."/>
            <person name="Merkel B.J."/>
            <person name="Hornburger P."/>
            <person name="Mueller R.-W."/>
            <person name="Bruemmer F."/>
            <person name="Labrenz M."/>
            <person name="Spormann A.M."/>
            <person name="Op Den Camp H."/>
            <person name="Overmann J."/>
            <person name="Amann R."/>
            <person name="Jetten M.S.M."/>
            <person name="Mascher T."/>
            <person name="Medema M.H."/>
            <person name="Devos D.P."/>
            <person name="Kaster A.-K."/>
            <person name="Ovreas L."/>
            <person name="Rohde M."/>
            <person name="Galperin M.Y."/>
            <person name="Jogler C."/>
        </authorList>
    </citation>
    <scope>NUCLEOTIDE SEQUENCE [LARGE SCALE GENOMIC DNA]</scope>
    <source>
        <strain evidence="2 3">Pla144</strain>
    </source>
</reference>
<proteinExistence type="predicted"/>